<evidence type="ECO:0000256" key="4">
    <source>
        <dbReference type="ARBA" id="ARBA00022729"/>
    </source>
</evidence>
<dbReference type="GO" id="GO:0004185">
    <property type="term" value="F:serine-type carboxypeptidase activity"/>
    <property type="evidence" value="ECO:0007669"/>
    <property type="project" value="UniProtKB-UniRule"/>
</dbReference>
<gene>
    <name evidence="8" type="ORF">OESDEN_24367</name>
</gene>
<evidence type="ECO:0000256" key="6">
    <source>
        <dbReference type="ARBA" id="ARBA00023180"/>
    </source>
</evidence>
<keyword evidence="6" id="KW-0325">Glycoprotein</keyword>
<dbReference type="Pfam" id="PF00450">
    <property type="entry name" value="Peptidase_S10"/>
    <property type="match status" value="1"/>
</dbReference>
<evidence type="ECO:0000313" key="9">
    <source>
        <dbReference type="Proteomes" id="UP000053660"/>
    </source>
</evidence>
<name>A0A0B1RTM3_OESDE</name>
<dbReference type="PANTHER" id="PTHR11802">
    <property type="entry name" value="SERINE PROTEASE FAMILY S10 SERINE CARBOXYPEPTIDASE"/>
    <property type="match status" value="1"/>
</dbReference>
<protein>
    <recommendedName>
        <fullName evidence="7">Carboxypeptidase</fullName>
        <ecNumber evidence="7">3.4.16.-</ecNumber>
    </recommendedName>
</protein>
<sequence length="129" mass="14570">MDNVTTNDDDVAAHNYQAFVNFLEKFPEYQGRATYITGESYAGVYLPTLALKMLNDPKNFPNFKGMAIGNGALDFAHNYDTMVPLYYYHGLIRDELYSNFSSTCCNNNIESCDVIAAYNNPKCQSMTLE</sequence>
<evidence type="ECO:0000256" key="5">
    <source>
        <dbReference type="ARBA" id="ARBA00022801"/>
    </source>
</evidence>
<dbReference type="InterPro" id="IPR018202">
    <property type="entry name" value="Ser_caboxypep_ser_AS"/>
</dbReference>
<accession>A0A0B1RTM3</accession>
<keyword evidence="3 7" id="KW-0645">Protease</keyword>
<dbReference type="GO" id="GO:0006508">
    <property type="term" value="P:proteolysis"/>
    <property type="evidence" value="ECO:0007669"/>
    <property type="project" value="UniProtKB-KW"/>
</dbReference>
<dbReference type="Proteomes" id="UP000053660">
    <property type="component" value="Unassembled WGS sequence"/>
</dbReference>
<keyword evidence="5 7" id="KW-0378">Hydrolase</keyword>
<dbReference type="EC" id="3.4.16.-" evidence="7"/>
<dbReference type="InterPro" id="IPR029058">
    <property type="entry name" value="AB_hydrolase_fold"/>
</dbReference>
<dbReference type="PANTHER" id="PTHR11802:SF113">
    <property type="entry name" value="SERINE CARBOXYPEPTIDASE CTSA-4.1"/>
    <property type="match status" value="1"/>
</dbReference>
<keyword evidence="4" id="KW-0732">Signal</keyword>
<evidence type="ECO:0000256" key="3">
    <source>
        <dbReference type="ARBA" id="ARBA00022670"/>
    </source>
</evidence>
<evidence type="ECO:0000256" key="7">
    <source>
        <dbReference type="RuleBase" id="RU361156"/>
    </source>
</evidence>
<dbReference type="Gene3D" id="3.40.50.1820">
    <property type="entry name" value="alpha/beta hydrolase"/>
    <property type="match status" value="1"/>
</dbReference>
<dbReference type="InterPro" id="IPR001563">
    <property type="entry name" value="Peptidase_S10"/>
</dbReference>
<evidence type="ECO:0000256" key="1">
    <source>
        <dbReference type="ARBA" id="ARBA00009431"/>
    </source>
</evidence>
<dbReference type="PROSITE" id="PS00131">
    <property type="entry name" value="CARBOXYPEPT_SER_SER"/>
    <property type="match status" value="1"/>
</dbReference>
<keyword evidence="2 7" id="KW-0121">Carboxypeptidase</keyword>
<comment type="similarity">
    <text evidence="1 7">Belongs to the peptidase S10 family.</text>
</comment>
<feature type="non-terminal residue" evidence="8">
    <location>
        <position position="129"/>
    </location>
</feature>
<evidence type="ECO:0000313" key="8">
    <source>
        <dbReference type="EMBL" id="KHJ76014.1"/>
    </source>
</evidence>
<dbReference type="EMBL" id="KN612177">
    <property type="protein sequence ID" value="KHJ76014.1"/>
    <property type="molecule type" value="Genomic_DNA"/>
</dbReference>
<dbReference type="SUPFAM" id="SSF53474">
    <property type="entry name" value="alpha/beta-Hydrolases"/>
    <property type="match status" value="1"/>
</dbReference>
<keyword evidence="9" id="KW-1185">Reference proteome</keyword>
<dbReference type="OrthoDB" id="735686at2759"/>
<reference evidence="8 9" key="1">
    <citation type="submission" date="2014-03" db="EMBL/GenBank/DDBJ databases">
        <title>Draft genome of the hookworm Oesophagostomum dentatum.</title>
        <authorList>
            <person name="Mitreva M."/>
        </authorList>
    </citation>
    <scope>NUCLEOTIDE SEQUENCE [LARGE SCALE GENOMIC DNA]</scope>
    <source>
        <strain evidence="8 9">OD-Hann</strain>
    </source>
</reference>
<organism evidence="8 9">
    <name type="scientific">Oesophagostomum dentatum</name>
    <name type="common">Nodular worm</name>
    <dbReference type="NCBI Taxonomy" id="61180"/>
    <lineage>
        <taxon>Eukaryota</taxon>
        <taxon>Metazoa</taxon>
        <taxon>Ecdysozoa</taxon>
        <taxon>Nematoda</taxon>
        <taxon>Chromadorea</taxon>
        <taxon>Rhabditida</taxon>
        <taxon>Rhabditina</taxon>
        <taxon>Rhabditomorpha</taxon>
        <taxon>Strongyloidea</taxon>
        <taxon>Strongylidae</taxon>
        <taxon>Oesophagostomum</taxon>
    </lineage>
</organism>
<evidence type="ECO:0000256" key="2">
    <source>
        <dbReference type="ARBA" id="ARBA00022645"/>
    </source>
</evidence>
<proteinExistence type="inferred from homology"/>
<dbReference type="AlphaFoldDB" id="A0A0B1RTM3"/>